<name>A0ABD3IEN4_9MARC</name>
<dbReference type="AlphaFoldDB" id="A0ABD3IEN4"/>
<feature type="region of interest" description="Disordered" evidence="1">
    <location>
        <begin position="44"/>
        <end position="87"/>
    </location>
</feature>
<reference evidence="2 3" key="1">
    <citation type="submission" date="2024-09" db="EMBL/GenBank/DDBJ databases">
        <title>Chromosome-scale assembly of Riccia sorocarpa.</title>
        <authorList>
            <person name="Paukszto L."/>
        </authorList>
    </citation>
    <scope>NUCLEOTIDE SEQUENCE [LARGE SCALE GENOMIC DNA]</scope>
    <source>
        <strain evidence="2">LP-2024</strain>
        <tissue evidence="2">Aerial parts of the thallus</tissue>
    </source>
</reference>
<dbReference type="Proteomes" id="UP001633002">
    <property type="component" value="Unassembled WGS sequence"/>
</dbReference>
<gene>
    <name evidence="2" type="ORF">R1sor_019016</name>
</gene>
<dbReference type="EMBL" id="JBJQOH010000001">
    <property type="protein sequence ID" value="KAL3700994.1"/>
    <property type="molecule type" value="Genomic_DNA"/>
</dbReference>
<evidence type="ECO:0000313" key="2">
    <source>
        <dbReference type="EMBL" id="KAL3700994.1"/>
    </source>
</evidence>
<evidence type="ECO:0000313" key="3">
    <source>
        <dbReference type="Proteomes" id="UP001633002"/>
    </source>
</evidence>
<proteinExistence type="predicted"/>
<feature type="region of interest" description="Disordered" evidence="1">
    <location>
        <begin position="195"/>
        <end position="256"/>
    </location>
</feature>
<evidence type="ECO:0000256" key="1">
    <source>
        <dbReference type="SAM" id="MobiDB-lite"/>
    </source>
</evidence>
<accession>A0ABD3IEN4</accession>
<keyword evidence="3" id="KW-1185">Reference proteome</keyword>
<feature type="compositionally biased region" description="Acidic residues" evidence="1">
    <location>
        <begin position="227"/>
        <end position="250"/>
    </location>
</feature>
<protein>
    <submittedName>
        <fullName evidence="2">Uncharacterized protein</fullName>
    </submittedName>
</protein>
<comment type="caution">
    <text evidence="2">The sequence shown here is derived from an EMBL/GenBank/DDBJ whole genome shotgun (WGS) entry which is preliminary data.</text>
</comment>
<organism evidence="2 3">
    <name type="scientific">Riccia sorocarpa</name>
    <dbReference type="NCBI Taxonomy" id="122646"/>
    <lineage>
        <taxon>Eukaryota</taxon>
        <taxon>Viridiplantae</taxon>
        <taxon>Streptophyta</taxon>
        <taxon>Embryophyta</taxon>
        <taxon>Marchantiophyta</taxon>
        <taxon>Marchantiopsida</taxon>
        <taxon>Marchantiidae</taxon>
        <taxon>Marchantiales</taxon>
        <taxon>Ricciaceae</taxon>
        <taxon>Riccia</taxon>
    </lineage>
</organism>
<sequence>MFEAGSDVTAFTRDHMQDWIPRILEVKLQQFAIDIWLRSTPSPYGGGDSIEQEDTTQRRRSRSSHADDTQPRSRRSRRSSLNVDGDRKPQHVPLWSLSWTGLATRMGYLDIATRLAAKYGPVSIRHKNAEARVKSRREKNVMVTNPFGHQGFVGFRARFKKAFGIYPEPKHNVFFRAHGIKRVFEFMKNGRDFPEVGDPSSAEVGADDAAGADDGADGAVGAGGNDVDVDDDDAKFEEFEGNGDELEEDDHGQAPQ</sequence>